<name>A0AAU9SSV4_THLAR</name>
<accession>A0AAU9SSV4</accession>
<evidence type="ECO:0000313" key="3">
    <source>
        <dbReference type="EMBL" id="CAH2071161.1"/>
    </source>
</evidence>
<evidence type="ECO:0000256" key="1">
    <source>
        <dbReference type="SAM" id="MobiDB-lite"/>
    </source>
</evidence>
<reference evidence="3 4" key="1">
    <citation type="submission" date="2022-03" db="EMBL/GenBank/DDBJ databases">
        <authorList>
            <person name="Nunn A."/>
            <person name="Chopra R."/>
            <person name="Nunn A."/>
            <person name="Contreras Garrido A."/>
        </authorList>
    </citation>
    <scope>NUCLEOTIDE SEQUENCE [LARGE SCALE GENOMIC DNA]</scope>
</reference>
<dbReference type="AlphaFoldDB" id="A0AAU9SSV4"/>
<sequence>MQESPIKLNKMASKVLILLGLFALLFAFSNVAAARHSSMESESEQDYSDLQSVEQNDLTENNLTENNNIVKARSQKKNNNNNNIETRNEHLQPDQMKGGCPNGCCRSKHDRCIRCCSFAEEVVETQPDAKVSNPIFLLSTIQ</sequence>
<dbReference type="EMBL" id="OU466862">
    <property type="protein sequence ID" value="CAH2071161.1"/>
    <property type="molecule type" value="Genomic_DNA"/>
</dbReference>
<keyword evidence="2" id="KW-0732">Signal</keyword>
<feature type="region of interest" description="Disordered" evidence="1">
    <location>
        <begin position="41"/>
        <end position="92"/>
    </location>
</feature>
<gene>
    <name evidence="3" type="ORF">TAV2_LOCUS21727</name>
</gene>
<dbReference type="Proteomes" id="UP000836841">
    <property type="component" value="Chromosome 6"/>
</dbReference>
<keyword evidence="4" id="KW-1185">Reference proteome</keyword>
<feature type="chain" id="PRO_5043437612" evidence="2">
    <location>
        <begin position="34"/>
        <end position="142"/>
    </location>
</feature>
<organism evidence="3 4">
    <name type="scientific">Thlaspi arvense</name>
    <name type="common">Field penny-cress</name>
    <dbReference type="NCBI Taxonomy" id="13288"/>
    <lineage>
        <taxon>Eukaryota</taxon>
        <taxon>Viridiplantae</taxon>
        <taxon>Streptophyta</taxon>
        <taxon>Embryophyta</taxon>
        <taxon>Tracheophyta</taxon>
        <taxon>Spermatophyta</taxon>
        <taxon>Magnoliopsida</taxon>
        <taxon>eudicotyledons</taxon>
        <taxon>Gunneridae</taxon>
        <taxon>Pentapetalae</taxon>
        <taxon>rosids</taxon>
        <taxon>malvids</taxon>
        <taxon>Brassicales</taxon>
        <taxon>Brassicaceae</taxon>
        <taxon>Thlaspideae</taxon>
        <taxon>Thlaspi</taxon>
    </lineage>
</organism>
<proteinExistence type="predicted"/>
<protein>
    <submittedName>
        <fullName evidence="3">Uncharacterized protein</fullName>
    </submittedName>
</protein>
<feature type="signal peptide" evidence="2">
    <location>
        <begin position="1"/>
        <end position="33"/>
    </location>
</feature>
<evidence type="ECO:0000313" key="4">
    <source>
        <dbReference type="Proteomes" id="UP000836841"/>
    </source>
</evidence>
<evidence type="ECO:0000256" key="2">
    <source>
        <dbReference type="SAM" id="SignalP"/>
    </source>
</evidence>
<feature type="compositionally biased region" description="Low complexity" evidence="1">
    <location>
        <begin position="58"/>
        <end position="68"/>
    </location>
</feature>